<reference evidence="1 2" key="1">
    <citation type="submission" date="2018-04" db="EMBL/GenBank/DDBJ databases">
        <title>Genomic Encyclopedia of Type Strains, Phase III (KMG-III): the genomes of soil and plant-associated and newly described type strains.</title>
        <authorList>
            <person name="Whitman W."/>
        </authorList>
    </citation>
    <scope>NUCLEOTIDE SEQUENCE [LARGE SCALE GENOMIC DNA]</scope>
    <source>
        <strain evidence="1 2">MA-olki</strain>
    </source>
</reference>
<dbReference type="EMBL" id="QAYE01000008">
    <property type="protein sequence ID" value="PTW45092.1"/>
    <property type="molecule type" value="Genomic_DNA"/>
</dbReference>
<proteinExistence type="predicted"/>
<dbReference type="Proteomes" id="UP000244013">
    <property type="component" value="Unassembled WGS sequence"/>
</dbReference>
<name>A0A2T5U0R6_9SPHN</name>
<sequence>MGCILCGDGETVRSHIIPRAFAHDVRDGAKHVVTGSRFEKVPRTSQSGFFSSTMLCSTHENLTAPIDKYAIEFVRRVTDGWVDRTSTSALAIANPRPDLLRSFALLTIWREVHSGTEGTLSLGPYEQVIRNHLFDGGASPDWAIVVQRTNFVTPGRGAIDFNLHPYRVRFADRAGWMLTVAGVGFFVVSDRRGLPSRFQDWRVDCLDPAPVTISEPLPFTEVGALKGILAAMAARARA</sequence>
<accession>A0A2T5U0R6</accession>
<dbReference type="AlphaFoldDB" id="A0A2T5U0R6"/>
<evidence type="ECO:0000313" key="1">
    <source>
        <dbReference type="EMBL" id="PTW45092.1"/>
    </source>
</evidence>
<organism evidence="1 2">
    <name type="scientific">Sphingomonas faeni</name>
    <dbReference type="NCBI Taxonomy" id="185950"/>
    <lineage>
        <taxon>Bacteria</taxon>
        <taxon>Pseudomonadati</taxon>
        <taxon>Pseudomonadota</taxon>
        <taxon>Alphaproteobacteria</taxon>
        <taxon>Sphingomonadales</taxon>
        <taxon>Sphingomonadaceae</taxon>
        <taxon>Sphingomonas</taxon>
    </lineage>
</organism>
<evidence type="ECO:0000313" key="2">
    <source>
        <dbReference type="Proteomes" id="UP000244013"/>
    </source>
</evidence>
<comment type="caution">
    <text evidence="1">The sequence shown here is derived from an EMBL/GenBank/DDBJ whole genome shotgun (WGS) entry which is preliminary data.</text>
</comment>
<protein>
    <submittedName>
        <fullName evidence="1">Uncharacterized protein</fullName>
    </submittedName>
</protein>
<gene>
    <name evidence="1" type="ORF">C8J25_108184</name>
</gene>